<proteinExistence type="predicted"/>
<organism evidence="1 2">
    <name type="scientific">Araneus ventricosus</name>
    <name type="common">Orbweaver spider</name>
    <name type="synonym">Epeira ventricosa</name>
    <dbReference type="NCBI Taxonomy" id="182803"/>
    <lineage>
        <taxon>Eukaryota</taxon>
        <taxon>Metazoa</taxon>
        <taxon>Ecdysozoa</taxon>
        <taxon>Arthropoda</taxon>
        <taxon>Chelicerata</taxon>
        <taxon>Arachnida</taxon>
        <taxon>Araneae</taxon>
        <taxon>Araneomorphae</taxon>
        <taxon>Entelegynae</taxon>
        <taxon>Araneoidea</taxon>
        <taxon>Araneidae</taxon>
        <taxon>Araneus</taxon>
    </lineage>
</organism>
<evidence type="ECO:0000313" key="1">
    <source>
        <dbReference type="EMBL" id="GBL78602.1"/>
    </source>
</evidence>
<dbReference type="EMBL" id="BGPR01000016">
    <property type="protein sequence ID" value="GBL78602.1"/>
    <property type="molecule type" value="Genomic_DNA"/>
</dbReference>
<dbReference type="OrthoDB" id="106945at2759"/>
<accession>A0A4Y2AFI0</accession>
<evidence type="ECO:0000313" key="2">
    <source>
        <dbReference type="Proteomes" id="UP000499080"/>
    </source>
</evidence>
<dbReference type="Gene3D" id="3.30.420.10">
    <property type="entry name" value="Ribonuclease H-like superfamily/Ribonuclease H"/>
    <property type="match status" value="1"/>
</dbReference>
<name>A0A4Y2AFI0_ARAVE</name>
<dbReference type="Proteomes" id="UP000499080">
    <property type="component" value="Unassembled WGS sequence"/>
</dbReference>
<comment type="caution">
    <text evidence="1">The sequence shown here is derived from an EMBL/GenBank/DDBJ whole genome shotgun (WGS) entry which is preliminary data.</text>
</comment>
<gene>
    <name evidence="1" type="ORF">AVEN_65193_1</name>
</gene>
<sequence>MTWGCFAYNGVGSIAFVSGKMNSQAYQSAFSSHLLLNAEFLAVENWKYQQDNAPIHSSNSTKYWFQVNNVETLKWPAKISRSQPNKELMG</sequence>
<dbReference type="InterPro" id="IPR036397">
    <property type="entry name" value="RNaseH_sf"/>
</dbReference>
<evidence type="ECO:0008006" key="3">
    <source>
        <dbReference type="Google" id="ProtNLM"/>
    </source>
</evidence>
<dbReference type="AlphaFoldDB" id="A0A4Y2AFI0"/>
<dbReference type="GO" id="GO:0003676">
    <property type="term" value="F:nucleic acid binding"/>
    <property type="evidence" value="ECO:0007669"/>
    <property type="project" value="InterPro"/>
</dbReference>
<keyword evidence="2" id="KW-1185">Reference proteome</keyword>
<protein>
    <recommendedName>
        <fullName evidence="3">Tc1-like transposase DDE domain-containing protein</fullName>
    </recommendedName>
</protein>
<reference evidence="1 2" key="1">
    <citation type="journal article" date="2019" name="Sci. Rep.">
        <title>Orb-weaving spider Araneus ventricosus genome elucidates the spidroin gene catalogue.</title>
        <authorList>
            <person name="Kono N."/>
            <person name="Nakamura H."/>
            <person name="Ohtoshi R."/>
            <person name="Moran D.A.P."/>
            <person name="Shinohara A."/>
            <person name="Yoshida Y."/>
            <person name="Fujiwara M."/>
            <person name="Mori M."/>
            <person name="Tomita M."/>
            <person name="Arakawa K."/>
        </authorList>
    </citation>
    <scope>NUCLEOTIDE SEQUENCE [LARGE SCALE GENOMIC DNA]</scope>
</reference>